<feature type="coiled-coil region" evidence="1">
    <location>
        <begin position="384"/>
        <end position="492"/>
    </location>
</feature>
<dbReference type="Pfam" id="PF20155">
    <property type="entry name" value="TMP_3"/>
    <property type="match status" value="1"/>
</dbReference>
<dbReference type="AlphaFoldDB" id="A0A369ZSQ6"/>
<feature type="region of interest" description="Disordered" evidence="2">
    <location>
        <begin position="644"/>
        <end position="663"/>
    </location>
</feature>
<sequence length="1050" mass="114104">MRGFNNFERVQALASSFIQITDKSTELSNKLKLVTDDEIQHAQAMSAVYDISMKTAQSTQAVSAIYSSFSQNAKELGINQQQVASVTETISKAVAISGASASEAQNALTQFSQTLLMGKMRAQEYNSIMTQTPAVMQAIARGLGVTMGELKHMSDDGKLTSDKMIQALEKSKASVDELYGKTATTVSNAMQNLTTATEKFIGEVDKTTGVSSLAAAGINTLAQNLNNLIPLLLYAGTAFAGMKLQVFTAQTWQLVNAKVQDVKTTAEQAQKILFKTQARSQEVAQELRATQAYIANLQAQMNLARTEQQRSIIARELHIQTQRETALVQQQTLAIKALETAQNQANIAKRAGLGLLNAFGGPWGIAMGLVSAGVMVLYNWHQEAEQAREKALAYADAIEQVRANLEKMSAVQVAAEMVKVKQSIHEQEEAVAKLKEEYKNLEAEAQSAVNIADSMATGFVTYKTAEEMAKANDELALKTAELEEAENKLNKTLEWQRDLKAHEPVAELKEQFSALFPQVEQSQIKVDGLNVSIGNLTVTLPQATIEALKFAGAIGSIATGAIQAAVAVANLNNVSGGQLGETAQKMIRLNQIEGELSAAKKGNDKKRIAELEVERAELSGRYKDLQGKDLEAVKASDFEKYQRQAQEGFSKGSKKGKTKSSEDYRNDWDKYYDDLVNANASAWEKIKYEQDVAFRELGKHLSHGVVNQAEAEKARALIAEQYGKQRMELAGQYIPEIAYREKIKTQLKDLEQLEKDGTLTTEQAARARQNLGAKYVPVVAVMEEYRQKLAEIAELEQRGIINNSQANEARADAEYEKWKGTADKSNPMNGIRQGWEEWAKTAGNTMEQVANITTQAFDGMADQLTNFVMTGKADFRSLTVSILSDISKMIIKMMILNAVKAAFGGFSGGGLVGGTEVNGNATYGMGTWATGGYTGDGGKYTPAGIVHRGEYVITKEATARLGKGYLDYLNYGTRGFASGGGVAVPNVPMPNVSSSGASSNQVSININIDQNGNTESQTDTTEQAKQLGKTIEAKVLEVLVKQRRAGGILS</sequence>
<evidence type="ECO:0000259" key="4">
    <source>
        <dbReference type="Pfam" id="PF09718"/>
    </source>
</evidence>
<keyword evidence="7" id="KW-1185">Reference proteome</keyword>
<dbReference type="NCBIfam" id="TIGR02675">
    <property type="entry name" value="tape_meas_nterm"/>
    <property type="match status" value="1"/>
</dbReference>
<evidence type="ECO:0000313" key="7">
    <source>
        <dbReference type="Proteomes" id="UP000253945"/>
    </source>
</evidence>
<dbReference type="Pfam" id="PF06120">
    <property type="entry name" value="Phage_HK97_TLTM"/>
    <property type="match status" value="1"/>
</dbReference>
<dbReference type="NCBIfam" id="TIGR01541">
    <property type="entry name" value="tape_meas_lam_C"/>
    <property type="match status" value="1"/>
</dbReference>
<comment type="caution">
    <text evidence="6">The sequence shown here is derived from an EMBL/GenBank/DDBJ whole genome shotgun (WGS) entry which is preliminary data.</text>
</comment>
<protein>
    <submittedName>
        <fullName evidence="6">Phage tail tape measure protein</fullName>
    </submittedName>
</protein>
<feature type="domain" description="Bacteriophage tail tape measure C-terminal" evidence="4">
    <location>
        <begin position="828"/>
        <end position="899"/>
    </location>
</feature>
<reference evidence="6 7" key="1">
    <citation type="submission" date="2018-05" db="EMBL/GenBank/DDBJ databases">
        <title>Draft Genome Sequences for a Diverse set of 7 Haemophilus Species.</title>
        <authorList>
            <person name="Nichols M."/>
            <person name="Topaz N."/>
            <person name="Wang X."/>
            <person name="Wang X."/>
            <person name="Boxrud D."/>
        </authorList>
    </citation>
    <scope>NUCLEOTIDE SEQUENCE [LARGE SCALE GENOMIC DNA]</scope>
    <source>
        <strain evidence="6 7">C2014016342</strain>
    </source>
</reference>
<dbReference type="RefSeq" id="WP_111353656.1">
    <property type="nucleotide sequence ID" value="NZ_QEQF01000002.1"/>
</dbReference>
<dbReference type="InterPro" id="IPR006431">
    <property type="entry name" value="Phage_tape_meas_C"/>
</dbReference>
<dbReference type="InterPro" id="IPR013491">
    <property type="entry name" value="Tape_meas_N"/>
</dbReference>
<evidence type="ECO:0000313" key="6">
    <source>
        <dbReference type="EMBL" id="RDF11281.1"/>
    </source>
</evidence>
<evidence type="ECO:0000256" key="2">
    <source>
        <dbReference type="SAM" id="MobiDB-lite"/>
    </source>
</evidence>
<dbReference type="InterPro" id="IPR009302">
    <property type="entry name" value="Tail_length_tape_measure"/>
</dbReference>
<dbReference type="EMBL" id="QEQF01000002">
    <property type="protein sequence ID" value="RDF11281.1"/>
    <property type="molecule type" value="Genomic_DNA"/>
</dbReference>
<gene>
    <name evidence="6" type="ORF">DPV92_03215</name>
</gene>
<accession>A0A369ZSQ6</accession>
<evidence type="ECO:0000259" key="3">
    <source>
        <dbReference type="Pfam" id="PF06120"/>
    </source>
</evidence>
<feature type="domain" description="Tape measure protein N-terminal" evidence="5">
    <location>
        <begin position="16"/>
        <end position="206"/>
    </location>
</feature>
<dbReference type="Proteomes" id="UP000253945">
    <property type="component" value="Unassembled WGS sequence"/>
</dbReference>
<organism evidence="6 7">
    <name type="scientific">Haemophilus paraphrohaemolyticus</name>
    <dbReference type="NCBI Taxonomy" id="736"/>
    <lineage>
        <taxon>Bacteria</taxon>
        <taxon>Pseudomonadati</taxon>
        <taxon>Pseudomonadota</taxon>
        <taxon>Gammaproteobacteria</taxon>
        <taxon>Pasteurellales</taxon>
        <taxon>Pasteurellaceae</taxon>
        <taxon>Haemophilus</taxon>
    </lineage>
</organism>
<feature type="domain" description="Tail length tape measure" evidence="3">
    <location>
        <begin position="344"/>
        <end position="505"/>
    </location>
</feature>
<evidence type="ECO:0000256" key="1">
    <source>
        <dbReference type="SAM" id="Coils"/>
    </source>
</evidence>
<name>A0A369ZSQ6_9PAST</name>
<proteinExistence type="predicted"/>
<dbReference type="Pfam" id="PF09718">
    <property type="entry name" value="Tape_meas_lam_C"/>
    <property type="match status" value="1"/>
</dbReference>
<evidence type="ECO:0000259" key="5">
    <source>
        <dbReference type="Pfam" id="PF20155"/>
    </source>
</evidence>
<keyword evidence="1" id="KW-0175">Coiled coil</keyword>
<feature type="coiled-coil region" evidence="1">
    <location>
        <begin position="736"/>
        <end position="798"/>
    </location>
</feature>